<gene>
    <name evidence="2" type="ORF">GGQ57_005005</name>
</gene>
<dbReference type="Gene3D" id="3.60.15.10">
    <property type="entry name" value="Ribonuclease Z/Hydroxyacylglutathione hydrolase-like"/>
    <property type="match status" value="1"/>
</dbReference>
<dbReference type="InterPro" id="IPR001279">
    <property type="entry name" value="Metallo-B-lactamas"/>
</dbReference>
<evidence type="ECO:0000259" key="1">
    <source>
        <dbReference type="Pfam" id="PF00753"/>
    </source>
</evidence>
<evidence type="ECO:0000313" key="2">
    <source>
        <dbReference type="EMBL" id="MBB4625059.1"/>
    </source>
</evidence>
<reference evidence="2 3" key="1">
    <citation type="submission" date="2020-08" db="EMBL/GenBank/DDBJ databases">
        <title>Genomic Encyclopedia of Type Strains, Phase IV (KMG-IV): sequencing the most valuable type-strain genomes for metagenomic binning, comparative biology and taxonomic classification.</title>
        <authorList>
            <person name="Goeker M."/>
        </authorList>
    </citation>
    <scope>NUCLEOTIDE SEQUENCE [LARGE SCALE GENOMIC DNA]</scope>
    <source>
        <strain evidence="2 3">DSM 102983</strain>
    </source>
</reference>
<dbReference type="Pfam" id="PF00753">
    <property type="entry name" value="Lactamase_B"/>
    <property type="match status" value="1"/>
</dbReference>
<dbReference type="RefSeq" id="WP_122375365.1">
    <property type="nucleotide sequence ID" value="NZ_BMPB01000017.1"/>
</dbReference>
<dbReference type="Proteomes" id="UP000533637">
    <property type="component" value="Unassembled WGS sequence"/>
</dbReference>
<dbReference type="GO" id="GO:0102041">
    <property type="term" value="F:7,8-dihydropterin-6-yl-methyl-4-(beta-D-ribofuranosyl)aminobenzene 5'-phosphate synthase"/>
    <property type="evidence" value="ECO:0007669"/>
    <property type="project" value="UniProtKB-EC"/>
</dbReference>
<dbReference type="EMBL" id="JACHOC010000013">
    <property type="protein sequence ID" value="MBB4625059.1"/>
    <property type="molecule type" value="Genomic_DNA"/>
</dbReference>
<protein>
    <submittedName>
        <fullName evidence="2">7, 8-dihydropterin-6-yl-methyl-4-(Beta-D-ribofuranosyl)aminobenzene 5'-phosphate synthase</fullName>
        <ecNumber evidence="2">2.5.1.105</ecNumber>
    </submittedName>
</protein>
<sequence>MKYKITTLVENCVYGRQLRAEHGLSLYIETPEYNILFDTGASDLFIHNAHILNIDLKKTDYLILSHGHSDHTGGLRHFMALNETAKIVCKQEILCPKFKDDRENGIREVPVSERSRFLYINSITELVSGVFIFPQIEISDPEDTHFDRFYTRGNTGKIPDNFEDELALALTTNNSFSIISACSHRGITNIYRTVRDRFPALSPDLILGGFHIHNAATEKFEVIANHFKTNPVERIGTCHCTGVDKYALFHQQFNDRVFYNYTGNVIEIK</sequence>
<keyword evidence="3" id="KW-1185">Reference proteome</keyword>
<organism evidence="2 3">
    <name type="scientific">Parabacteroides faecis</name>
    <dbReference type="NCBI Taxonomy" id="1217282"/>
    <lineage>
        <taxon>Bacteria</taxon>
        <taxon>Pseudomonadati</taxon>
        <taxon>Bacteroidota</taxon>
        <taxon>Bacteroidia</taxon>
        <taxon>Bacteroidales</taxon>
        <taxon>Tannerellaceae</taxon>
        <taxon>Parabacteroides</taxon>
    </lineage>
</organism>
<dbReference type="CDD" id="cd07713">
    <property type="entry name" value="DHPS-like_MBL-fold"/>
    <property type="match status" value="1"/>
</dbReference>
<feature type="domain" description="Metallo-beta-lactamase" evidence="1">
    <location>
        <begin position="22"/>
        <end position="91"/>
    </location>
</feature>
<keyword evidence="2" id="KW-0808">Transferase</keyword>
<name>A0ABR6KU88_9BACT</name>
<dbReference type="InterPro" id="IPR036866">
    <property type="entry name" value="RibonucZ/Hydroxyglut_hydro"/>
</dbReference>
<dbReference type="PANTHER" id="PTHR13754:SF13">
    <property type="entry name" value="METALLO-BETA-LACTAMASE SUPERFAMILY PROTEIN (AFU_ORTHOLOGUE AFUA_3G07630)"/>
    <property type="match status" value="1"/>
</dbReference>
<dbReference type="SUPFAM" id="SSF56281">
    <property type="entry name" value="Metallo-hydrolase/oxidoreductase"/>
    <property type="match status" value="1"/>
</dbReference>
<comment type="caution">
    <text evidence="2">The sequence shown here is derived from an EMBL/GenBank/DDBJ whole genome shotgun (WGS) entry which is preliminary data.</text>
</comment>
<dbReference type="InterPro" id="IPR041712">
    <property type="entry name" value="DHPS-like_MBL-fold"/>
</dbReference>
<evidence type="ECO:0000313" key="3">
    <source>
        <dbReference type="Proteomes" id="UP000533637"/>
    </source>
</evidence>
<dbReference type="EC" id="2.5.1.105" evidence="2"/>
<dbReference type="PANTHER" id="PTHR13754">
    <property type="entry name" value="METALLO-BETA-LACTAMASE SUPERFAMILY PROTEIN"/>
    <property type="match status" value="1"/>
</dbReference>
<dbReference type="InterPro" id="IPR052926">
    <property type="entry name" value="Metallo-beta-lactamase_dom"/>
</dbReference>
<accession>A0ABR6KU88</accession>
<proteinExistence type="predicted"/>